<keyword evidence="6 10" id="KW-0560">Oxidoreductase</keyword>
<dbReference type="GO" id="GO:0004497">
    <property type="term" value="F:monooxygenase activity"/>
    <property type="evidence" value="ECO:0007669"/>
    <property type="project" value="UniProtKB-KW"/>
</dbReference>
<evidence type="ECO:0008006" key="13">
    <source>
        <dbReference type="Google" id="ProtNLM"/>
    </source>
</evidence>
<dbReference type="CDD" id="cd11065">
    <property type="entry name" value="CYP64-like"/>
    <property type="match status" value="1"/>
</dbReference>
<reference evidence="12" key="1">
    <citation type="journal article" date="2014" name="Proc. Natl. Acad. Sci. U.S.A.">
        <title>Extensive sampling of basidiomycete genomes demonstrates inadequacy of the white-rot/brown-rot paradigm for wood decay fungi.</title>
        <authorList>
            <person name="Riley R."/>
            <person name="Salamov A.A."/>
            <person name="Brown D.W."/>
            <person name="Nagy L.G."/>
            <person name="Floudas D."/>
            <person name="Held B.W."/>
            <person name="Levasseur A."/>
            <person name="Lombard V."/>
            <person name="Morin E."/>
            <person name="Otillar R."/>
            <person name="Lindquist E.A."/>
            <person name="Sun H."/>
            <person name="LaButti K.M."/>
            <person name="Schmutz J."/>
            <person name="Jabbour D."/>
            <person name="Luo H."/>
            <person name="Baker S.E."/>
            <person name="Pisabarro A.G."/>
            <person name="Walton J.D."/>
            <person name="Blanchette R.A."/>
            <person name="Henrissat B."/>
            <person name="Martin F."/>
            <person name="Cullen D."/>
            <person name="Hibbett D.S."/>
            <person name="Grigoriev I.V."/>
        </authorList>
    </citation>
    <scope>NUCLEOTIDE SEQUENCE [LARGE SCALE GENOMIC DNA]</scope>
    <source>
        <strain evidence="12">CBS 339.88</strain>
    </source>
</reference>
<evidence type="ECO:0000256" key="2">
    <source>
        <dbReference type="ARBA" id="ARBA00005179"/>
    </source>
</evidence>
<dbReference type="GO" id="GO:0005506">
    <property type="term" value="F:iron ion binding"/>
    <property type="evidence" value="ECO:0007669"/>
    <property type="project" value="InterPro"/>
</dbReference>
<dbReference type="PRINTS" id="PR00385">
    <property type="entry name" value="P450"/>
</dbReference>
<evidence type="ECO:0000256" key="4">
    <source>
        <dbReference type="ARBA" id="ARBA00022617"/>
    </source>
</evidence>
<evidence type="ECO:0000256" key="10">
    <source>
        <dbReference type="RuleBase" id="RU000461"/>
    </source>
</evidence>
<keyword evidence="7 9" id="KW-0408">Iron</keyword>
<dbReference type="EMBL" id="KL142371">
    <property type="protein sequence ID" value="KDR81038.1"/>
    <property type="molecule type" value="Genomic_DNA"/>
</dbReference>
<feature type="binding site" description="axial binding residue" evidence="9">
    <location>
        <position position="440"/>
    </location>
    <ligand>
        <name>heme</name>
        <dbReference type="ChEBI" id="CHEBI:30413"/>
    </ligand>
    <ligandPart>
        <name>Fe</name>
        <dbReference type="ChEBI" id="CHEBI:18248"/>
    </ligandPart>
</feature>
<evidence type="ECO:0000256" key="3">
    <source>
        <dbReference type="ARBA" id="ARBA00010617"/>
    </source>
</evidence>
<keyword evidence="8 10" id="KW-0503">Monooxygenase</keyword>
<evidence type="ECO:0000256" key="9">
    <source>
        <dbReference type="PIRSR" id="PIRSR602401-1"/>
    </source>
</evidence>
<protein>
    <recommendedName>
        <fullName evidence="13">Cytochrome P450</fullName>
    </recommendedName>
</protein>
<dbReference type="OrthoDB" id="1055148at2759"/>
<keyword evidence="5 9" id="KW-0479">Metal-binding</keyword>
<dbReference type="AlphaFoldDB" id="A0A067TPZ7"/>
<comment type="cofactor">
    <cofactor evidence="1 9">
        <name>heme</name>
        <dbReference type="ChEBI" id="CHEBI:30413"/>
    </cofactor>
</comment>
<dbReference type="InterPro" id="IPR002401">
    <property type="entry name" value="Cyt_P450_E_grp-I"/>
</dbReference>
<comment type="pathway">
    <text evidence="2">Secondary metabolite biosynthesis.</text>
</comment>
<evidence type="ECO:0000256" key="7">
    <source>
        <dbReference type="ARBA" id="ARBA00023004"/>
    </source>
</evidence>
<gene>
    <name evidence="11" type="ORF">GALMADRAFT_241660</name>
</gene>
<evidence type="ECO:0000313" key="12">
    <source>
        <dbReference type="Proteomes" id="UP000027222"/>
    </source>
</evidence>
<dbReference type="PANTHER" id="PTHR46300">
    <property type="entry name" value="P450, PUTATIVE (EUROFUNG)-RELATED-RELATED"/>
    <property type="match status" value="1"/>
</dbReference>
<evidence type="ECO:0000256" key="1">
    <source>
        <dbReference type="ARBA" id="ARBA00001971"/>
    </source>
</evidence>
<evidence type="ECO:0000256" key="5">
    <source>
        <dbReference type="ARBA" id="ARBA00022723"/>
    </source>
</evidence>
<dbReference type="Gene3D" id="1.10.630.10">
    <property type="entry name" value="Cytochrome P450"/>
    <property type="match status" value="1"/>
</dbReference>
<dbReference type="HOGENOM" id="CLU_001570_2_3_1"/>
<dbReference type="InterPro" id="IPR017972">
    <property type="entry name" value="Cyt_P450_CS"/>
</dbReference>
<dbReference type="InterPro" id="IPR050364">
    <property type="entry name" value="Cytochrome_P450_fung"/>
</dbReference>
<dbReference type="Proteomes" id="UP000027222">
    <property type="component" value="Unassembled WGS sequence"/>
</dbReference>
<dbReference type="PRINTS" id="PR00463">
    <property type="entry name" value="EP450I"/>
</dbReference>
<dbReference type="SUPFAM" id="SSF48264">
    <property type="entry name" value="Cytochrome P450"/>
    <property type="match status" value="1"/>
</dbReference>
<dbReference type="InterPro" id="IPR001128">
    <property type="entry name" value="Cyt_P450"/>
</dbReference>
<evidence type="ECO:0000313" key="11">
    <source>
        <dbReference type="EMBL" id="KDR81038.1"/>
    </source>
</evidence>
<dbReference type="PROSITE" id="PS00086">
    <property type="entry name" value="CYTOCHROME_P450"/>
    <property type="match status" value="1"/>
</dbReference>
<dbReference type="GO" id="GO:0016705">
    <property type="term" value="F:oxidoreductase activity, acting on paired donors, with incorporation or reduction of molecular oxygen"/>
    <property type="evidence" value="ECO:0007669"/>
    <property type="project" value="InterPro"/>
</dbReference>
<organism evidence="11 12">
    <name type="scientific">Galerina marginata (strain CBS 339.88)</name>
    <dbReference type="NCBI Taxonomy" id="685588"/>
    <lineage>
        <taxon>Eukaryota</taxon>
        <taxon>Fungi</taxon>
        <taxon>Dikarya</taxon>
        <taxon>Basidiomycota</taxon>
        <taxon>Agaricomycotina</taxon>
        <taxon>Agaricomycetes</taxon>
        <taxon>Agaricomycetidae</taxon>
        <taxon>Agaricales</taxon>
        <taxon>Agaricineae</taxon>
        <taxon>Strophariaceae</taxon>
        <taxon>Galerina</taxon>
    </lineage>
</organism>
<proteinExistence type="inferred from homology"/>
<dbReference type="GO" id="GO:0020037">
    <property type="term" value="F:heme binding"/>
    <property type="evidence" value="ECO:0007669"/>
    <property type="project" value="InterPro"/>
</dbReference>
<evidence type="ECO:0000256" key="8">
    <source>
        <dbReference type="ARBA" id="ARBA00023033"/>
    </source>
</evidence>
<comment type="similarity">
    <text evidence="3 10">Belongs to the cytochrome P450 family.</text>
</comment>
<accession>A0A067TPZ7</accession>
<dbReference type="InterPro" id="IPR036396">
    <property type="entry name" value="Cyt_P450_sf"/>
</dbReference>
<keyword evidence="12" id="KW-1185">Reference proteome</keyword>
<name>A0A067TPZ7_GALM3</name>
<keyword evidence="4 9" id="KW-0349">Heme</keyword>
<dbReference type="STRING" id="685588.A0A067TPZ7"/>
<dbReference type="Pfam" id="PF00067">
    <property type="entry name" value="p450"/>
    <property type="match status" value="1"/>
</dbReference>
<sequence length="512" mass="57317">MPPVDLNLMALALLAIITVFVAFRKKGLPVPPGPSPLPILGNMFDLPQKESWKVYLDWGRQFNSEIISLKVPGTRLHILNSARAVQDLLVKRANIYSDRPNSTMLNDLIGTAWLIPFMNNTDQWREHRRLFRQEFDTPAASIVNKGHEIQATRRLLRRLLTTQDYEGDVRLAAVDTILSITYGITPKNFDHPFIRTPEGLNAIFADVAKGGYLVDMFPLLKHLPTWFPGTKFHKVGAKGRDLALALLMAPYEEVKSQVQNGTAVPSVASKFLYEVQDGSVTSPGEIEIMRNVLGNAYLGGADTSVCALYNFVLAMALHPEVQKKAHKALDDLLGGHRLPEFSDVPHLPYISAITNEILRWHPVTPFAIYHLCTEDNTYDGYHIAKGSMMIPNMWGIMQDESLFGANTDKFDPERFLKPDQSLNPDMSAIDLAFGFGRRTCPGKLLARDTLWILAAHILTAYEIIDPVDMTGKKLTSESSLEYANAMVSFPPRCKMTFRLRIPESIITESLAT</sequence>
<evidence type="ECO:0000256" key="6">
    <source>
        <dbReference type="ARBA" id="ARBA00023002"/>
    </source>
</evidence>
<dbReference type="PANTHER" id="PTHR46300:SF7">
    <property type="entry name" value="P450, PUTATIVE (EUROFUNG)-RELATED"/>
    <property type="match status" value="1"/>
</dbReference>